<keyword evidence="2" id="KW-0479">Metal-binding</keyword>
<protein>
    <recommendedName>
        <fullName evidence="5">Hydrogenase maturation factor HypA</fullName>
    </recommendedName>
</protein>
<dbReference type="PIRSF" id="PIRSF004761">
    <property type="entry name" value="Hydrgn_mat_HypA"/>
    <property type="match status" value="1"/>
</dbReference>
<dbReference type="Gene3D" id="3.30.2320.80">
    <property type="match status" value="1"/>
</dbReference>
<gene>
    <name evidence="4" type="ORF">S01H1_10066</name>
</gene>
<sequence length="123" mass="13806">MHEFTLANQTADTIIKAALGKGAKKILSVEILLGELNLAGEEQFIFWLNEILDSKGEIAKDVKIDLKSIQAKIKCRQCGYEGGLKPEDEDHHNPIFRCPSCNQVDIEIKKGRDCVLNRVELEI</sequence>
<reference evidence="4" key="1">
    <citation type="journal article" date="2014" name="Front. Microbiol.">
        <title>High frequency of phylogenetically diverse reductive dehalogenase-homologous genes in deep subseafloor sedimentary metagenomes.</title>
        <authorList>
            <person name="Kawai M."/>
            <person name="Futagami T."/>
            <person name="Toyoda A."/>
            <person name="Takaki Y."/>
            <person name="Nishi S."/>
            <person name="Hori S."/>
            <person name="Arai W."/>
            <person name="Tsubouchi T."/>
            <person name="Morono Y."/>
            <person name="Uchiyama I."/>
            <person name="Ito T."/>
            <person name="Fujiyama A."/>
            <person name="Inagaki F."/>
            <person name="Takami H."/>
        </authorList>
    </citation>
    <scope>NUCLEOTIDE SEQUENCE</scope>
    <source>
        <strain evidence="4">Expedition CK06-06</strain>
    </source>
</reference>
<evidence type="ECO:0008006" key="5">
    <source>
        <dbReference type="Google" id="ProtNLM"/>
    </source>
</evidence>
<dbReference type="EMBL" id="BARS01005141">
    <property type="protein sequence ID" value="GAF68963.1"/>
    <property type="molecule type" value="Genomic_DNA"/>
</dbReference>
<dbReference type="InterPro" id="IPR000688">
    <property type="entry name" value="HypA/HybF"/>
</dbReference>
<dbReference type="GO" id="GO:0051604">
    <property type="term" value="P:protein maturation"/>
    <property type="evidence" value="ECO:0007669"/>
    <property type="project" value="InterPro"/>
</dbReference>
<comment type="caution">
    <text evidence="4">The sequence shown here is derived from an EMBL/GenBank/DDBJ whole genome shotgun (WGS) entry which is preliminary data.</text>
</comment>
<evidence type="ECO:0000256" key="1">
    <source>
        <dbReference type="ARBA" id="ARBA00022596"/>
    </source>
</evidence>
<keyword evidence="1" id="KW-0533">Nickel</keyword>
<dbReference type="HAMAP" id="MF_00213">
    <property type="entry name" value="HypA_HybF"/>
    <property type="match status" value="1"/>
</dbReference>
<dbReference type="Pfam" id="PF01155">
    <property type="entry name" value="HypA"/>
    <property type="match status" value="1"/>
</dbReference>
<evidence type="ECO:0000256" key="3">
    <source>
        <dbReference type="ARBA" id="ARBA00022833"/>
    </source>
</evidence>
<dbReference type="PANTHER" id="PTHR34535:SF3">
    <property type="entry name" value="HYDROGENASE MATURATION FACTOR HYPA"/>
    <property type="match status" value="1"/>
</dbReference>
<proteinExistence type="inferred from homology"/>
<accession>X0RJL4</accession>
<name>X0RJL4_9ZZZZ</name>
<dbReference type="PANTHER" id="PTHR34535">
    <property type="entry name" value="HYDROGENASE MATURATION FACTOR HYPA"/>
    <property type="match status" value="1"/>
</dbReference>
<dbReference type="GO" id="GO:0008270">
    <property type="term" value="F:zinc ion binding"/>
    <property type="evidence" value="ECO:0007669"/>
    <property type="project" value="TreeGrafter"/>
</dbReference>
<keyword evidence="3" id="KW-0862">Zinc</keyword>
<evidence type="ECO:0000256" key="2">
    <source>
        <dbReference type="ARBA" id="ARBA00022723"/>
    </source>
</evidence>
<dbReference type="GO" id="GO:0016151">
    <property type="term" value="F:nickel cation binding"/>
    <property type="evidence" value="ECO:0007669"/>
    <property type="project" value="InterPro"/>
</dbReference>
<organism evidence="4">
    <name type="scientific">marine sediment metagenome</name>
    <dbReference type="NCBI Taxonomy" id="412755"/>
    <lineage>
        <taxon>unclassified sequences</taxon>
        <taxon>metagenomes</taxon>
        <taxon>ecological metagenomes</taxon>
    </lineage>
</organism>
<dbReference type="AlphaFoldDB" id="X0RJL4"/>
<evidence type="ECO:0000313" key="4">
    <source>
        <dbReference type="EMBL" id="GAF68963.1"/>
    </source>
</evidence>